<evidence type="ECO:0000313" key="2">
    <source>
        <dbReference type="Proteomes" id="UP000499080"/>
    </source>
</evidence>
<comment type="caution">
    <text evidence="1">The sequence shown here is derived from an EMBL/GenBank/DDBJ whole genome shotgun (WGS) entry which is preliminary data.</text>
</comment>
<evidence type="ECO:0008006" key="3">
    <source>
        <dbReference type="Google" id="ProtNLM"/>
    </source>
</evidence>
<protein>
    <recommendedName>
        <fullName evidence="3">DNA-directed DNA polymerase</fullName>
    </recommendedName>
</protein>
<name>A0A4Y2IQU6_ARAVE</name>
<dbReference type="EMBL" id="BGPR01002856">
    <property type="protein sequence ID" value="GBM80045.1"/>
    <property type="molecule type" value="Genomic_DNA"/>
</dbReference>
<keyword evidence="2" id="KW-1185">Reference proteome</keyword>
<sequence>MEFSYNIKYNNEYFKEPVYYHGADAVKKFISMLKADVIKIEEFIKEKEEKYKDLDSMVDFDEKHYNQTNKCHICEKEILPDDEKVRDHCHLTGKFRGPAHSDCNLNYKIPKFIPLIIHYLSGYDAHLFIRELGFDDCRLEVIPNTEEKYISFSKTFGNYLKLRFIDLFKFMPSSIDTLSKNLREGNKYLKSVFKETGKHFPEDKIDLITRKGVYPYDYMDSEEKYKETELPPKEAFYNRLNECDISDKDYKHVQNVWKSFNIKI</sequence>
<dbReference type="InterPro" id="IPR004211">
    <property type="entry name" value="Endonuclease_7"/>
</dbReference>
<dbReference type="Proteomes" id="UP000499080">
    <property type="component" value="Unassembled WGS sequence"/>
</dbReference>
<dbReference type="AlphaFoldDB" id="A0A4Y2IQU6"/>
<dbReference type="Pfam" id="PF02945">
    <property type="entry name" value="Endonuclease_7"/>
    <property type="match status" value="1"/>
</dbReference>
<evidence type="ECO:0000313" key="1">
    <source>
        <dbReference type="EMBL" id="GBM80045.1"/>
    </source>
</evidence>
<organism evidence="1 2">
    <name type="scientific">Araneus ventricosus</name>
    <name type="common">Orbweaver spider</name>
    <name type="synonym">Epeira ventricosa</name>
    <dbReference type="NCBI Taxonomy" id="182803"/>
    <lineage>
        <taxon>Eukaryota</taxon>
        <taxon>Metazoa</taxon>
        <taxon>Ecdysozoa</taxon>
        <taxon>Arthropoda</taxon>
        <taxon>Chelicerata</taxon>
        <taxon>Arachnida</taxon>
        <taxon>Araneae</taxon>
        <taxon>Araneomorphae</taxon>
        <taxon>Entelegynae</taxon>
        <taxon>Araneoidea</taxon>
        <taxon>Araneidae</taxon>
        <taxon>Araneus</taxon>
    </lineage>
</organism>
<dbReference type="InterPro" id="IPR044925">
    <property type="entry name" value="His-Me_finger_sf"/>
</dbReference>
<accession>A0A4Y2IQU6</accession>
<dbReference type="PANTHER" id="PTHR31511">
    <property type="entry name" value="PROTEIN CBG23764"/>
    <property type="match status" value="1"/>
</dbReference>
<dbReference type="Gene3D" id="3.40.1800.10">
    <property type="entry name" value="His-Me finger endonucleases"/>
    <property type="match status" value="1"/>
</dbReference>
<proteinExistence type="predicted"/>
<reference evidence="1 2" key="1">
    <citation type="journal article" date="2019" name="Sci. Rep.">
        <title>Orb-weaving spider Araneus ventricosus genome elucidates the spidroin gene catalogue.</title>
        <authorList>
            <person name="Kono N."/>
            <person name="Nakamura H."/>
            <person name="Ohtoshi R."/>
            <person name="Moran D.A.P."/>
            <person name="Shinohara A."/>
            <person name="Yoshida Y."/>
            <person name="Fujiwara M."/>
            <person name="Mori M."/>
            <person name="Tomita M."/>
            <person name="Arakawa K."/>
        </authorList>
    </citation>
    <scope>NUCLEOTIDE SEQUENCE [LARGE SCALE GENOMIC DNA]</scope>
</reference>
<dbReference type="SUPFAM" id="SSF54060">
    <property type="entry name" value="His-Me finger endonucleases"/>
    <property type="match status" value="1"/>
</dbReference>
<dbReference type="OrthoDB" id="6433297at2759"/>
<dbReference type="InterPro" id="IPR038563">
    <property type="entry name" value="Endonuclease_7_sf"/>
</dbReference>
<gene>
    <name evidence="1" type="ORF">AVEN_202552_1</name>
</gene>
<dbReference type="PANTHER" id="PTHR31511:SF12">
    <property type="entry name" value="RHO TERMINATION FACTOR N-TERMINAL DOMAIN-CONTAINING PROTEIN"/>
    <property type="match status" value="1"/>
</dbReference>